<dbReference type="GO" id="GO:0015344">
    <property type="term" value="F:siderophore uptake transmembrane transporter activity"/>
    <property type="evidence" value="ECO:0007669"/>
    <property type="project" value="TreeGrafter"/>
</dbReference>
<dbReference type="FunFam" id="2.170.130.10:FF:000001">
    <property type="entry name" value="Catecholate siderophore TonB-dependent receptor"/>
    <property type="match status" value="1"/>
</dbReference>
<evidence type="ECO:0000256" key="9">
    <source>
        <dbReference type="ARBA" id="ARBA00023065"/>
    </source>
</evidence>
<dbReference type="KEGG" id="sbk:SHEWBE_0524"/>
<dbReference type="CDD" id="cd01347">
    <property type="entry name" value="ligand_gated_channel"/>
    <property type="match status" value="1"/>
</dbReference>
<feature type="signal peptide" evidence="16">
    <location>
        <begin position="1"/>
        <end position="28"/>
    </location>
</feature>
<keyword evidence="12 19" id="KW-0675">Receptor</keyword>
<evidence type="ECO:0000256" key="14">
    <source>
        <dbReference type="PROSITE-ProRule" id="PRU01360"/>
    </source>
</evidence>
<dbReference type="InterPro" id="IPR036942">
    <property type="entry name" value="Beta-barrel_TonB_sf"/>
</dbReference>
<dbReference type="GO" id="GO:0009279">
    <property type="term" value="C:cell outer membrane"/>
    <property type="evidence" value="ECO:0007669"/>
    <property type="project" value="UniProtKB-SubCell"/>
</dbReference>
<sequence>MSLLSRSFKVSPICVAVASALTLAPAVAEETKTEAVSSTNIERISVIGRSFNDYKIGSASGAMRGDISLMDTPQSVAVIPDFITDEQLATNLSEVLVNDSSVTGGSEKWNRQVFSIRGFELSSGSGYLINGQQQWSHYVQPIETLQQVEILKGPSSMLYGQSGPGGLINMVTKKPTYDTIFDLGFDTNEHGSTRFQLDAGGSLNEDQTIRYRTVLVKQDSKYWRTYSAENGQDGSNQERDRWLGYLNLEFDITEDLLLSLKYDHTQDKTGIDRGGWLDSDGDLIGGSDIIWDQPWAFTDNTITNMGADISYFISDNWKIKAGYNEQQFNRQRLDSSPSLMSGSEDPFTDGYTVSPFDRYDDWQHKTGYVDFVGNFSTGGLDHQFLLGANILDYYYGQLKESGEKKQLVMPGQPLPKPDLDYNNDETLYESEYKHYGFYIQDLVTINDEWQVLAGVRYDEQKREGAGRNSYAISPKFGVIYSPAANVSIYVNYSKSFTPQSIVNDERDVNDGTNLNPEYGEQYELGTKWELFDGSLLLTGAIFDITVSNVTVTQDLEVPTEDFDTITTQEGEQRHKGFEMGAQGQVSDSWFVTASMMYLNAEYITPAGDQDNLDGMTPVDAPEWSANVWTRYEMTDNLAFNFGAIYVGERFANTSNTVTKDGYVRFDMGAAYTMDVMGSDVSVRLNVKNLFDEEYLAGGTTTDVTVGEGRHFGLALEAKF</sequence>
<dbReference type="InterPro" id="IPR010105">
    <property type="entry name" value="TonB_sidphr_rcpt"/>
</dbReference>
<keyword evidence="7 16" id="KW-0732">Signal</keyword>
<evidence type="ECO:0000256" key="11">
    <source>
        <dbReference type="ARBA" id="ARBA00023136"/>
    </source>
</evidence>
<keyword evidence="3 14" id="KW-0813">Transport</keyword>
<dbReference type="Gene3D" id="2.40.170.20">
    <property type="entry name" value="TonB-dependent receptor, beta-barrel domain"/>
    <property type="match status" value="1"/>
</dbReference>
<dbReference type="PANTHER" id="PTHR32552:SF68">
    <property type="entry name" value="FERRICHROME OUTER MEMBRANE TRANSPORTER_PHAGE RECEPTOR"/>
    <property type="match status" value="1"/>
</dbReference>
<evidence type="ECO:0000256" key="8">
    <source>
        <dbReference type="ARBA" id="ARBA00023004"/>
    </source>
</evidence>
<dbReference type="GO" id="GO:0015891">
    <property type="term" value="P:siderophore transport"/>
    <property type="evidence" value="ECO:0007669"/>
    <property type="project" value="InterPro"/>
</dbReference>
<name>A0A330LW50_9GAMM</name>
<feature type="chain" id="PRO_5016253699" evidence="16">
    <location>
        <begin position="29"/>
        <end position="719"/>
    </location>
</feature>
<comment type="subcellular location">
    <subcellularLocation>
        <location evidence="1 14">Cell outer membrane</location>
        <topology evidence="1 14">Multi-pass membrane protein</topology>
    </subcellularLocation>
</comment>
<comment type="similarity">
    <text evidence="2 14 15">Belongs to the TonB-dependent receptor family.</text>
</comment>
<dbReference type="InterPro" id="IPR012910">
    <property type="entry name" value="Plug_dom"/>
</dbReference>
<evidence type="ECO:0000256" key="1">
    <source>
        <dbReference type="ARBA" id="ARBA00004571"/>
    </source>
</evidence>
<evidence type="ECO:0000256" key="16">
    <source>
        <dbReference type="SAM" id="SignalP"/>
    </source>
</evidence>
<dbReference type="InterPro" id="IPR000531">
    <property type="entry name" value="Beta-barrel_TonB"/>
</dbReference>
<dbReference type="Pfam" id="PF07715">
    <property type="entry name" value="Plug"/>
    <property type="match status" value="1"/>
</dbReference>
<evidence type="ECO:0000256" key="3">
    <source>
        <dbReference type="ARBA" id="ARBA00022448"/>
    </source>
</evidence>
<dbReference type="SUPFAM" id="SSF56935">
    <property type="entry name" value="Porins"/>
    <property type="match status" value="1"/>
</dbReference>
<dbReference type="PANTHER" id="PTHR32552">
    <property type="entry name" value="FERRICHROME IRON RECEPTOR-RELATED"/>
    <property type="match status" value="1"/>
</dbReference>
<dbReference type="Proteomes" id="UP000250123">
    <property type="component" value="Chromosome SHEWBE"/>
</dbReference>
<keyword evidence="9" id="KW-0406">Ion transport</keyword>
<dbReference type="Pfam" id="PF00593">
    <property type="entry name" value="TonB_dep_Rec_b-barrel"/>
    <property type="match status" value="1"/>
</dbReference>
<keyword evidence="5" id="KW-0410">Iron transport</keyword>
<keyword evidence="10 15" id="KW-0798">TonB box</keyword>
<evidence type="ECO:0000256" key="6">
    <source>
        <dbReference type="ARBA" id="ARBA00022692"/>
    </source>
</evidence>
<dbReference type="InterPro" id="IPR037066">
    <property type="entry name" value="Plug_dom_sf"/>
</dbReference>
<evidence type="ECO:0000256" key="13">
    <source>
        <dbReference type="ARBA" id="ARBA00023237"/>
    </source>
</evidence>
<feature type="domain" description="TonB-dependent receptor plug" evidence="18">
    <location>
        <begin position="69"/>
        <end position="166"/>
    </location>
</feature>
<evidence type="ECO:0000259" key="17">
    <source>
        <dbReference type="Pfam" id="PF00593"/>
    </source>
</evidence>
<evidence type="ECO:0000256" key="15">
    <source>
        <dbReference type="RuleBase" id="RU003357"/>
    </source>
</evidence>
<dbReference type="Gene3D" id="2.170.130.10">
    <property type="entry name" value="TonB-dependent receptor, plug domain"/>
    <property type="match status" value="1"/>
</dbReference>
<keyword evidence="4 14" id="KW-1134">Transmembrane beta strand</keyword>
<dbReference type="InterPro" id="IPR039426">
    <property type="entry name" value="TonB-dep_rcpt-like"/>
</dbReference>
<evidence type="ECO:0000256" key="10">
    <source>
        <dbReference type="ARBA" id="ARBA00023077"/>
    </source>
</evidence>
<evidence type="ECO:0000313" key="20">
    <source>
        <dbReference type="Proteomes" id="UP000250123"/>
    </source>
</evidence>
<evidence type="ECO:0000259" key="18">
    <source>
        <dbReference type="Pfam" id="PF07715"/>
    </source>
</evidence>
<dbReference type="EMBL" id="LS483452">
    <property type="protein sequence ID" value="SQH74509.1"/>
    <property type="molecule type" value="Genomic_DNA"/>
</dbReference>
<dbReference type="NCBIfam" id="TIGR01783">
    <property type="entry name" value="TonB-siderophor"/>
    <property type="match status" value="1"/>
</dbReference>
<dbReference type="AlphaFoldDB" id="A0A330LW50"/>
<gene>
    <name evidence="19" type="ORF">SHEWBE_0524</name>
</gene>
<keyword evidence="8" id="KW-0408">Iron</keyword>
<organism evidence="19 20">
    <name type="scientific">Shewanella benthica</name>
    <dbReference type="NCBI Taxonomy" id="43661"/>
    <lineage>
        <taxon>Bacteria</taxon>
        <taxon>Pseudomonadati</taxon>
        <taxon>Pseudomonadota</taxon>
        <taxon>Gammaproteobacteria</taxon>
        <taxon>Alteromonadales</taxon>
        <taxon>Shewanellaceae</taxon>
        <taxon>Shewanella</taxon>
    </lineage>
</organism>
<evidence type="ECO:0000256" key="5">
    <source>
        <dbReference type="ARBA" id="ARBA00022496"/>
    </source>
</evidence>
<dbReference type="PROSITE" id="PS52016">
    <property type="entry name" value="TONB_DEPENDENT_REC_3"/>
    <property type="match status" value="1"/>
</dbReference>
<evidence type="ECO:0000313" key="19">
    <source>
        <dbReference type="EMBL" id="SQH74509.1"/>
    </source>
</evidence>
<evidence type="ECO:0000256" key="12">
    <source>
        <dbReference type="ARBA" id="ARBA00023170"/>
    </source>
</evidence>
<accession>A0A330LW50</accession>
<feature type="domain" description="TonB-dependent receptor-like beta-barrel" evidence="17">
    <location>
        <begin position="262"/>
        <end position="689"/>
    </location>
</feature>
<evidence type="ECO:0000256" key="7">
    <source>
        <dbReference type="ARBA" id="ARBA00022729"/>
    </source>
</evidence>
<proteinExistence type="inferred from homology"/>
<dbReference type="RefSeq" id="WP_112351321.1">
    <property type="nucleotide sequence ID" value="NZ_LS483452.1"/>
</dbReference>
<dbReference type="GO" id="GO:0038023">
    <property type="term" value="F:signaling receptor activity"/>
    <property type="evidence" value="ECO:0007669"/>
    <property type="project" value="InterPro"/>
</dbReference>
<dbReference type="OrthoDB" id="127311at2"/>
<keyword evidence="11 14" id="KW-0472">Membrane</keyword>
<evidence type="ECO:0000256" key="4">
    <source>
        <dbReference type="ARBA" id="ARBA00022452"/>
    </source>
</evidence>
<protein>
    <submittedName>
        <fullName evidence="19">Putative TonB-dependent siderophore receptor</fullName>
    </submittedName>
</protein>
<keyword evidence="6 14" id="KW-0812">Transmembrane</keyword>
<evidence type="ECO:0000256" key="2">
    <source>
        <dbReference type="ARBA" id="ARBA00009810"/>
    </source>
</evidence>
<reference evidence="20" key="1">
    <citation type="submission" date="2018-06" db="EMBL/GenBank/DDBJ databases">
        <authorList>
            <person name="Cea G.-C."/>
            <person name="William W."/>
        </authorList>
    </citation>
    <scope>NUCLEOTIDE SEQUENCE [LARGE SCALE GENOMIC DNA]</scope>
    <source>
        <strain evidence="20">DB21MT-2</strain>
    </source>
</reference>
<keyword evidence="13 14" id="KW-0998">Cell outer membrane</keyword>